<feature type="region of interest" description="Disordered" evidence="5">
    <location>
        <begin position="23"/>
        <end position="86"/>
    </location>
</feature>
<feature type="compositionally biased region" description="Low complexity" evidence="5">
    <location>
        <begin position="168"/>
        <end position="182"/>
    </location>
</feature>
<organism evidence="7 8">
    <name type="scientific">Flemingia macrophylla</name>
    <dbReference type="NCBI Taxonomy" id="520843"/>
    <lineage>
        <taxon>Eukaryota</taxon>
        <taxon>Viridiplantae</taxon>
        <taxon>Streptophyta</taxon>
        <taxon>Embryophyta</taxon>
        <taxon>Tracheophyta</taxon>
        <taxon>Spermatophyta</taxon>
        <taxon>Magnoliopsida</taxon>
        <taxon>eudicotyledons</taxon>
        <taxon>Gunneridae</taxon>
        <taxon>Pentapetalae</taxon>
        <taxon>rosids</taxon>
        <taxon>fabids</taxon>
        <taxon>Fabales</taxon>
        <taxon>Fabaceae</taxon>
        <taxon>Papilionoideae</taxon>
        <taxon>50 kb inversion clade</taxon>
        <taxon>NPAAA clade</taxon>
        <taxon>indigoferoid/millettioid clade</taxon>
        <taxon>Phaseoleae</taxon>
        <taxon>Flemingia</taxon>
    </lineage>
</organism>
<dbReference type="GO" id="GO:0006355">
    <property type="term" value="P:regulation of DNA-templated transcription"/>
    <property type="evidence" value="ECO:0007669"/>
    <property type="project" value="UniProtKB-ARBA"/>
</dbReference>
<keyword evidence="3" id="KW-0804">Transcription</keyword>
<evidence type="ECO:0000259" key="6">
    <source>
        <dbReference type="PROSITE" id="PS51294"/>
    </source>
</evidence>
<evidence type="ECO:0000256" key="2">
    <source>
        <dbReference type="ARBA" id="ARBA00023015"/>
    </source>
</evidence>
<evidence type="ECO:0000256" key="1">
    <source>
        <dbReference type="ARBA" id="ARBA00004123"/>
    </source>
</evidence>
<proteinExistence type="predicted"/>
<dbReference type="Proteomes" id="UP001603857">
    <property type="component" value="Unassembled WGS sequence"/>
</dbReference>
<protein>
    <recommendedName>
        <fullName evidence="6">HTH myb-type domain-containing protein</fullName>
    </recommendedName>
</protein>
<evidence type="ECO:0000313" key="7">
    <source>
        <dbReference type="EMBL" id="KAL2344855.1"/>
    </source>
</evidence>
<gene>
    <name evidence="7" type="ORF">Fmac_006140</name>
</gene>
<evidence type="ECO:0000256" key="5">
    <source>
        <dbReference type="SAM" id="MobiDB-lite"/>
    </source>
</evidence>
<dbReference type="SUPFAM" id="SSF46689">
    <property type="entry name" value="Homeodomain-like"/>
    <property type="match status" value="1"/>
</dbReference>
<dbReference type="Gene3D" id="1.10.10.60">
    <property type="entry name" value="Homeodomain-like"/>
    <property type="match status" value="1"/>
</dbReference>
<dbReference type="NCBIfam" id="TIGR01557">
    <property type="entry name" value="myb_SHAQKYF"/>
    <property type="match status" value="1"/>
</dbReference>
<dbReference type="InterPro" id="IPR001005">
    <property type="entry name" value="SANT/Myb"/>
</dbReference>
<comment type="caution">
    <text evidence="7">The sequence shown here is derived from an EMBL/GenBank/DDBJ whole genome shotgun (WGS) entry which is preliminary data.</text>
</comment>
<dbReference type="InterPro" id="IPR044787">
    <property type="entry name" value="HHO5-like"/>
</dbReference>
<dbReference type="InterPro" id="IPR017930">
    <property type="entry name" value="Myb_dom"/>
</dbReference>
<feature type="domain" description="HTH myb-type" evidence="6">
    <location>
        <begin position="81"/>
        <end position="141"/>
    </location>
</feature>
<feature type="compositionally biased region" description="Basic residues" evidence="5">
    <location>
        <begin position="216"/>
        <end position="226"/>
    </location>
</feature>
<comment type="subcellular location">
    <subcellularLocation>
        <location evidence="1">Nucleus</location>
    </subcellularLocation>
</comment>
<keyword evidence="2" id="KW-0805">Transcription regulation</keyword>
<evidence type="ECO:0000313" key="8">
    <source>
        <dbReference type="Proteomes" id="UP001603857"/>
    </source>
</evidence>
<reference evidence="7 8" key="1">
    <citation type="submission" date="2024-08" db="EMBL/GenBank/DDBJ databases">
        <title>Insights into the chromosomal genome structure of Flemingia macrophylla.</title>
        <authorList>
            <person name="Ding Y."/>
            <person name="Zhao Y."/>
            <person name="Bi W."/>
            <person name="Wu M."/>
            <person name="Zhao G."/>
            <person name="Gong Y."/>
            <person name="Li W."/>
            <person name="Zhang P."/>
        </authorList>
    </citation>
    <scope>NUCLEOTIDE SEQUENCE [LARGE SCALE GENOMIC DNA]</scope>
    <source>
        <strain evidence="7">DYQJB</strain>
        <tissue evidence="7">Leaf</tissue>
    </source>
</reference>
<accession>A0ABD1NCJ9</accession>
<feature type="compositionally biased region" description="Low complexity" evidence="5">
    <location>
        <begin position="50"/>
        <end position="65"/>
    </location>
</feature>
<dbReference type="FunFam" id="1.10.10.60:FF:000002">
    <property type="entry name" value="Myb family transcription factor"/>
    <property type="match status" value="1"/>
</dbReference>
<feature type="compositionally biased region" description="Polar residues" evidence="5">
    <location>
        <begin position="66"/>
        <end position="82"/>
    </location>
</feature>
<evidence type="ECO:0000256" key="3">
    <source>
        <dbReference type="ARBA" id="ARBA00023163"/>
    </source>
</evidence>
<dbReference type="PANTHER" id="PTHR31003:SF3">
    <property type="entry name" value="HOMEODOMAIN-LIKE SUPERFAMILY PROTEIN-RELATED"/>
    <property type="match status" value="1"/>
</dbReference>
<dbReference type="InterPro" id="IPR006447">
    <property type="entry name" value="Myb_dom_plants"/>
</dbReference>
<dbReference type="Pfam" id="PF00249">
    <property type="entry name" value="Myb_DNA-binding"/>
    <property type="match status" value="1"/>
</dbReference>
<sequence>MPFSRYSSSSSVPVTTVSLAAATKEEKEDSAMNRLSLLTTPSVKDGCGSRGSRSSSNRAVSSSSSPPTLQPSLRASSLQQNARKQRRCWSPELHRRFVNALQKLGGSQAATPKQIRELMQVDGLTNDEVKSHLQKYRLHTRRVPAASANQPVVVLGGLWMSQDQYNDSSKVSSSGSGSPQSPLHLGAGSRGGTSPTEGDSMEDDEDARSESYSWKSHTHKPGKVDV</sequence>
<dbReference type="EMBL" id="JBGMDY010000002">
    <property type="protein sequence ID" value="KAL2344855.1"/>
    <property type="molecule type" value="Genomic_DNA"/>
</dbReference>
<dbReference type="PANTHER" id="PTHR31003">
    <property type="entry name" value="MYB FAMILY TRANSCRIPTION FACTOR"/>
    <property type="match status" value="1"/>
</dbReference>
<dbReference type="GO" id="GO:0003677">
    <property type="term" value="F:DNA binding"/>
    <property type="evidence" value="ECO:0007669"/>
    <property type="project" value="UniProtKB-KW"/>
</dbReference>
<dbReference type="PROSITE" id="PS51294">
    <property type="entry name" value="HTH_MYB"/>
    <property type="match status" value="1"/>
</dbReference>
<feature type="region of interest" description="Disordered" evidence="5">
    <location>
        <begin position="165"/>
        <end position="226"/>
    </location>
</feature>
<keyword evidence="4" id="KW-0539">Nucleus</keyword>
<evidence type="ECO:0000256" key="4">
    <source>
        <dbReference type="ARBA" id="ARBA00023242"/>
    </source>
</evidence>
<dbReference type="InterPro" id="IPR009057">
    <property type="entry name" value="Homeodomain-like_sf"/>
</dbReference>
<dbReference type="AlphaFoldDB" id="A0ABD1NCJ9"/>
<keyword evidence="8" id="KW-1185">Reference proteome</keyword>
<dbReference type="GO" id="GO:0005634">
    <property type="term" value="C:nucleus"/>
    <property type="evidence" value="ECO:0007669"/>
    <property type="project" value="UniProtKB-SubCell"/>
</dbReference>
<name>A0ABD1NCJ9_9FABA</name>